<gene>
    <name evidence="2" type="ORF">SELMODRAFT_432191</name>
</gene>
<dbReference type="KEGG" id="smo:SELMODRAFT_432191"/>
<dbReference type="AlphaFoldDB" id="D8TF93"/>
<reference evidence="2 3" key="1">
    <citation type="journal article" date="2011" name="Science">
        <title>The Selaginella genome identifies genetic changes associated with the evolution of vascular plants.</title>
        <authorList>
            <person name="Banks J.A."/>
            <person name="Nishiyama T."/>
            <person name="Hasebe M."/>
            <person name="Bowman J.L."/>
            <person name="Gribskov M."/>
            <person name="dePamphilis C."/>
            <person name="Albert V.A."/>
            <person name="Aono N."/>
            <person name="Aoyama T."/>
            <person name="Ambrose B.A."/>
            <person name="Ashton N.W."/>
            <person name="Axtell M.J."/>
            <person name="Barker E."/>
            <person name="Barker M.S."/>
            <person name="Bennetzen J.L."/>
            <person name="Bonawitz N.D."/>
            <person name="Chapple C."/>
            <person name="Cheng C."/>
            <person name="Correa L.G."/>
            <person name="Dacre M."/>
            <person name="DeBarry J."/>
            <person name="Dreyer I."/>
            <person name="Elias M."/>
            <person name="Engstrom E.M."/>
            <person name="Estelle M."/>
            <person name="Feng L."/>
            <person name="Finet C."/>
            <person name="Floyd S.K."/>
            <person name="Frommer W.B."/>
            <person name="Fujita T."/>
            <person name="Gramzow L."/>
            <person name="Gutensohn M."/>
            <person name="Harholt J."/>
            <person name="Hattori M."/>
            <person name="Heyl A."/>
            <person name="Hirai T."/>
            <person name="Hiwatashi Y."/>
            <person name="Ishikawa M."/>
            <person name="Iwata M."/>
            <person name="Karol K.G."/>
            <person name="Koehler B."/>
            <person name="Kolukisaoglu U."/>
            <person name="Kubo M."/>
            <person name="Kurata T."/>
            <person name="Lalonde S."/>
            <person name="Li K."/>
            <person name="Li Y."/>
            <person name="Litt A."/>
            <person name="Lyons E."/>
            <person name="Manning G."/>
            <person name="Maruyama T."/>
            <person name="Michael T.P."/>
            <person name="Mikami K."/>
            <person name="Miyazaki S."/>
            <person name="Morinaga S."/>
            <person name="Murata T."/>
            <person name="Mueller-Roeber B."/>
            <person name="Nelson D.R."/>
            <person name="Obara M."/>
            <person name="Oguri Y."/>
            <person name="Olmstead R.G."/>
            <person name="Onodera N."/>
            <person name="Petersen B.L."/>
            <person name="Pils B."/>
            <person name="Prigge M."/>
            <person name="Rensing S.A."/>
            <person name="Riano-Pachon D.M."/>
            <person name="Roberts A.W."/>
            <person name="Sato Y."/>
            <person name="Scheller H.V."/>
            <person name="Schulz B."/>
            <person name="Schulz C."/>
            <person name="Shakirov E.V."/>
            <person name="Shibagaki N."/>
            <person name="Shinohara N."/>
            <person name="Shippen D.E."/>
            <person name="Soerensen I."/>
            <person name="Sotooka R."/>
            <person name="Sugimoto N."/>
            <person name="Sugita M."/>
            <person name="Sumikawa N."/>
            <person name="Tanurdzic M."/>
            <person name="Theissen G."/>
            <person name="Ulvskov P."/>
            <person name="Wakazuki S."/>
            <person name="Weng J.K."/>
            <person name="Willats W.W."/>
            <person name="Wipf D."/>
            <person name="Wolf P.G."/>
            <person name="Yang L."/>
            <person name="Zimmer A.D."/>
            <person name="Zhu Q."/>
            <person name="Mitros T."/>
            <person name="Hellsten U."/>
            <person name="Loque D."/>
            <person name="Otillar R."/>
            <person name="Salamov A."/>
            <person name="Schmutz J."/>
            <person name="Shapiro H."/>
            <person name="Lindquist E."/>
            <person name="Lucas S."/>
            <person name="Rokhsar D."/>
            <person name="Grigoriev I.V."/>
        </authorList>
    </citation>
    <scope>NUCLEOTIDE SEQUENCE [LARGE SCALE GENOMIC DNA]</scope>
</reference>
<name>D8TF93_SELML</name>
<proteinExistence type="predicted"/>
<dbReference type="HOGENOM" id="CLU_697174_0_0_1"/>
<dbReference type="InterPro" id="IPR027417">
    <property type="entry name" value="P-loop_NTPase"/>
</dbReference>
<dbReference type="PANTHER" id="PTHR37096">
    <property type="entry name" value="YALI0E33429P"/>
    <property type="match status" value="1"/>
</dbReference>
<evidence type="ECO:0000313" key="3">
    <source>
        <dbReference type="Proteomes" id="UP000001514"/>
    </source>
</evidence>
<dbReference type="Gene3D" id="3.40.50.300">
    <property type="entry name" value="P-loop containing nucleotide triphosphate hydrolases"/>
    <property type="match status" value="1"/>
</dbReference>
<dbReference type="Proteomes" id="UP000001514">
    <property type="component" value="Unassembled WGS sequence"/>
</dbReference>
<dbReference type="PANTHER" id="PTHR37096:SF1">
    <property type="entry name" value="AAA+ ATPASE DOMAIN-CONTAINING PROTEIN"/>
    <property type="match status" value="1"/>
</dbReference>
<dbReference type="GO" id="GO:0005524">
    <property type="term" value="F:ATP binding"/>
    <property type="evidence" value="ECO:0007669"/>
    <property type="project" value="InterPro"/>
</dbReference>
<dbReference type="InterPro" id="IPR051667">
    <property type="entry name" value="Archaeal_ATPase_domain"/>
</dbReference>
<dbReference type="Pfam" id="PF01637">
    <property type="entry name" value="ATPase_2"/>
    <property type="match status" value="1"/>
</dbReference>
<sequence length="493" mass="55506">MTGSGPSLALPTQLGISALTLLQFYSDAFQPYPLKRESNKPPSLMNTCRGEQIIPVDLRVKFRVTVMAVRRFFRKFFNRTSEPNDLAVRKFYNRTSELNDLRNHLTLVDIGHPGKMVLVTGPRQSGKSALLQEFCSRQRAGDYPGVPAFVDMREWSNIDPSKFWINLGASFEKSLQLKGKAPAKLGLKVFSMPKLRRLGLGLDVVSSKQDPIGRVMAGLEEYTSAMRMDMPGFLNGFPTIFIDEADALASWTRTAGGVQELDYLLRFLVRISKQENAANVVLASSENFFKKWLCGMEPFLGHKVVHASVGHFNEEEAKEFVRQGLQESDLNREGLEAEVLAIWDDVYAHYGGAIMLLYDLLHMALRSQPGEVCKNWEVAKRQCMNEATCLVEEGFHPNNMGKANKMVKAAAWTPDDWKNVVEAMAATEDGVLPFHLLSVSGLESMVRYNFLEYREPTGWDKDIKAISTPIIMPVTRAQHLAMRQVVTRPSRHN</sequence>
<evidence type="ECO:0000313" key="2">
    <source>
        <dbReference type="EMBL" id="EFJ04671.1"/>
    </source>
</evidence>
<keyword evidence="3" id="KW-1185">Reference proteome</keyword>
<dbReference type="SUPFAM" id="SSF52540">
    <property type="entry name" value="P-loop containing nucleoside triphosphate hydrolases"/>
    <property type="match status" value="1"/>
</dbReference>
<dbReference type="Gramene" id="EFJ04671">
    <property type="protein sequence ID" value="EFJ04671"/>
    <property type="gene ID" value="SELMODRAFT_432191"/>
</dbReference>
<protein>
    <recommendedName>
        <fullName evidence="1">ATPase domain-containing protein</fullName>
    </recommendedName>
</protein>
<dbReference type="InterPro" id="IPR011579">
    <property type="entry name" value="ATPase_dom"/>
</dbReference>
<evidence type="ECO:0000259" key="1">
    <source>
        <dbReference type="Pfam" id="PF01637"/>
    </source>
</evidence>
<dbReference type="InParanoid" id="D8TF93"/>
<dbReference type="EMBL" id="GL377765">
    <property type="protein sequence ID" value="EFJ04671.1"/>
    <property type="molecule type" value="Genomic_DNA"/>
</dbReference>
<accession>D8TF93</accession>
<feature type="domain" description="ATPase" evidence="1">
    <location>
        <begin position="91"/>
        <end position="344"/>
    </location>
</feature>
<organism evidence="3">
    <name type="scientific">Selaginella moellendorffii</name>
    <name type="common">Spikemoss</name>
    <dbReference type="NCBI Taxonomy" id="88036"/>
    <lineage>
        <taxon>Eukaryota</taxon>
        <taxon>Viridiplantae</taxon>
        <taxon>Streptophyta</taxon>
        <taxon>Embryophyta</taxon>
        <taxon>Tracheophyta</taxon>
        <taxon>Lycopodiopsida</taxon>
        <taxon>Selaginellales</taxon>
        <taxon>Selaginellaceae</taxon>
        <taxon>Selaginella</taxon>
    </lineage>
</organism>